<dbReference type="AlphaFoldDB" id="A0AAV4QIY2"/>
<evidence type="ECO:0000313" key="3">
    <source>
        <dbReference type="EMBL" id="GIY08804.1"/>
    </source>
</evidence>
<keyword evidence="4" id="KW-1185">Reference proteome</keyword>
<dbReference type="Proteomes" id="UP001054837">
    <property type="component" value="Unassembled WGS sequence"/>
</dbReference>
<proteinExistence type="predicted"/>
<organism evidence="3 4">
    <name type="scientific">Caerostris darwini</name>
    <dbReference type="NCBI Taxonomy" id="1538125"/>
    <lineage>
        <taxon>Eukaryota</taxon>
        <taxon>Metazoa</taxon>
        <taxon>Ecdysozoa</taxon>
        <taxon>Arthropoda</taxon>
        <taxon>Chelicerata</taxon>
        <taxon>Arachnida</taxon>
        <taxon>Araneae</taxon>
        <taxon>Araneomorphae</taxon>
        <taxon>Entelegynae</taxon>
        <taxon>Araneoidea</taxon>
        <taxon>Araneidae</taxon>
        <taxon>Caerostris</taxon>
    </lineage>
</organism>
<feature type="signal peptide" evidence="2">
    <location>
        <begin position="1"/>
        <end position="17"/>
    </location>
</feature>
<comment type="caution">
    <text evidence="3">The sequence shown here is derived from an EMBL/GenBank/DDBJ whole genome shotgun (WGS) entry which is preliminary data.</text>
</comment>
<dbReference type="EMBL" id="BPLQ01004548">
    <property type="protein sequence ID" value="GIY08804.1"/>
    <property type="molecule type" value="Genomic_DNA"/>
</dbReference>
<evidence type="ECO:0008006" key="5">
    <source>
        <dbReference type="Google" id="ProtNLM"/>
    </source>
</evidence>
<evidence type="ECO:0000256" key="2">
    <source>
        <dbReference type="SAM" id="SignalP"/>
    </source>
</evidence>
<keyword evidence="2" id="KW-0732">Signal</keyword>
<keyword evidence="1" id="KW-1133">Transmembrane helix</keyword>
<gene>
    <name evidence="3" type="primary">AVEN_129790_1</name>
    <name evidence="3" type="ORF">CDAR_188221</name>
</gene>
<reference evidence="3 4" key="1">
    <citation type="submission" date="2021-06" db="EMBL/GenBank/DDBJ databases">
        <title>Caerostris darwini draft genome.</title>
        <authorList>
            <person name="Kono N."/>
            <person name="Arakawa K."/>
        </authorList>
    </citation>
    <scope>NUCLEOTIDE SEQUENCE [LARGE SCALE GENOMIC DNA]</scope>
</reference>
<feature type="chain" id="PRO_5043842545" description="EGF-like domain-containing protein" evidence="2">
    <location>
        <begin position="18"/>
        <end position="336"/>
    </location>
</feature>
<keyword evidence="1" id="KW-0472">Membrane</keyword>
<protein>
    <recommendedName>
        <fullName evidence="5">EGF-like domain-containing protein</fullName>
    </recommendedName>
</protein>
<name>A0AAV4QIY2_9ARAC</name>
<sequence length="336" mass="37615">MFFIFLCIFVLAPAVLSEGIQKCETWKNIEEKLKETALQVNCTHTTTCTGISCFLEKYGYEVQSGLHMNACEKPSSVEFEINIPKLNIKQWKRKFYHGATFSLNDNVSGKFEMEKYKDNITLGLTLQIHSNSPSSVLHLLPTILPDIEYPVFHNIVFPMPSCVIKNDSEHTTVSKSFISESISFTTSKPAVTPVFQNLGVKQEYFNCSIRNGSCPEHELCQQTEKSKPEGMCVCMPDYVRDKTGKCIYSPSTVTTTETPGGSTPASHDATSNTSLLLTAILVPLTVILLIVGVVYGTVRFRICQHLRRRLRVQVYEHVLLGQDDDELEDDASNPVA</sequence>
<keyword evidence="1" id="KW-0812">Transmembrane</keyword>
<feature type="transmembrane region" description="Helical" evidence="1">
    <location>
        <begin position="275"/>
        <end position="298"/>
    </location>
</feature>
<accession>A0AAV4QIY2</accession>
<evidence type="ECO:0000256" key="1">
    <source>
        <dbReference type="SAM" id="Phobius"/>
    </source>
</evidence>
<evidence type="ECO:0000313" key="4">
    <source>
        <dbReference type="Proteomes" id="UP001054837"/>
    </source>
</evidence>